<dbReference type="GO" id="GO:0005789">
    <property type="term" value="C:endoplasmic reticulum membrane"/>
    <property type="evidence" value="ECO:0007669"/>
    <property type="project" value="UniProtKB-SubCell"/>
</dbReference>
<evidence type="ECO:0000256" key="6">
    <source>
        <dbReference type="ARBA" id="ARBA00022857"/>
    </source>
</evidence>
<feature type="transmembrane region" description="Helical" evidence="18">
    <location>
        <begin position="248"/>
        <end position="266"/>
    </location>
</feature>
<feature type="transmembrane region" description="Helical" evidence="18">
    <location>
        <begin position="135"/>
        <end position="155"/>
    </location>
</feature>
<keyword evidence="6" id="KW-0521">NADP</keyword>
<dbReference type="KEGG" id="cten:18247433"/>
<dbReference type="PANTHER" id="PTHR21257:SF31">
    <property type="entry name" value="DELTA(24(24(1)))-STEROL REDUCTASE ERG4"/>
    <property type="match status" value="1"/>
</dbReference>
<keyword evidence="8 18" id="KW-1133">Transmembrane helix</keyword>
<feature type="transmembrane region" description="Helical" evidence="18">
    <location>
        <begin position="287"/>
        <end position="312"/>
    </location>
</feature>
<proteinExistence type="inferred from homology"/>
<dbReference type="STRING" id="590646.G3B561"/>
<comment type="pathway">
    <text evidence="17">Steroid metabolism; ergosterol biosynthesis; ergosterol from zymosterol: step 5/5.</text>
</comment>
<feature type="transmembrane region" description="Helical" evidence="18">
    <location>
        <begin position="318"/>
        <end position="339"/>
    </location>
</feature>
<comment type="similarity">
    <text evidence="2 18">Belongs to the ERG4/ERG24 family.</text>
</comment>
<evidence type="ECO:0000256" key="14">
    <source>
        <dbReference type="ARBA" id="ARBA00023221"/>
    </source>
</evidence>
<keyword evidence="4 18" id="KW-0812">Transmembrane</keyword>
<keyword evidence="7 18" id="KW-0752">Steroid biosynthesis</keyword>
<dbReference type="PROSITE" id="PS01018">
    <property type="entry name" value="STEROL_REDUCT_2"/>
    <property type="match status" value="1"/>
</dbReference>
<feature type="transmembrane region" description="Helical" evidence="18">
    <location>
        <begin position="32"/>
        <end position="53"/>
    </location>
</feature>
<accession>G3B561</accession>
<dbReference type="InterPro" id="IPR001171">
    <property type="entry name" value="ERG24_DHCR-like"/>
</dbReference>
<comment type="catalytic activity">
    <reaction evidence="16">
        <text>ergosterol + NADP(+) = ergosta-5,7,22,24(28)-tetraen-3beta-ol + NADPH + H(+)</text>
        <dbReference type="Rhea" id="RHEA:18501"/>
        <dbReference type="ChEBI" id="CHEBI:15378"/>
        <dbReference type="ChEBI" id="CHEBI:16933"/>
        <dbReference type="ChEBI" id="CHEBI:18249"/>
        <dbReference type="ChEBI" id="CHEBI:57783"/>
        <dbReference type="ChEBI" id="CHEBI:58349"/>
        <dbReference type="EC" id="1.3.1.71"/>
    </reaction>
    <physiologicalReaction direction="right-to-left" evidence="16">
        <dbReference type="Rhea" id="RHEA:18503"/>
    </physiologicalReaction>
</comment>
<evidence type="ECO:0000313" key="20">
    <source>
        <dbReference type="EMBL" id="EGV63146.1"/>
    </source>
</evidence>
<evidence type="ECO:0000256" key="12">
    <source>
        <dbReference type="ARBA" id="ARBA00023136"/>
    </source>
</evidence>
<gene>
    <name evidence="20" type="ORF">CANTEDRAFT_114466</name>
</gene>
<keyword evidence="13 18" id="KW-1207">Sterol metabolism</keyword>
<dbReference type="AlphaFoldDB" id="G3B561"/>
<dbReference type="eggNOG" id="KOG1435">
    <property type="taxonomic scope" value="Eukaryota"/>
</dbReference>
<evidence type="ECO:0000256" key="8">
    <source>
        <dbReference type="ARBA" id="ARBA00022989"/>
    </source>
</evidence>
<dbReference type="Proteomes" id="UP000000707">
    <property type="component" value="Unassembled WGS sequence"/>
</dbReference>
<dbReference type="GO" id="GO:0000246">
    <property type="term" value="F:Delta24(24-1) sterol reductase activity"/>
    <property type="evidence" value="ECO:0007669"/>
    <property type="project" value="UniProtKB-EC"/>
</dbReference>
<keyword evidence="9 18" id="KW-0560">Oxidoreductase</keyword>
<evidence type="ECO:0000256" key="18">
    <source>
        <dbReference type="RuleBase" id="RU369120"/>
    </source>
</evidence>
<dbReference type="OrthoDB" id="5326588at2759"/>
<organism evidence="21">
    <name type="scientific">Candida tenuis (strain ATCC 10573 / BCRC 21748 / CBS 615 / JCM 9827 / NBRC 10315 / NRRL Y-1498 / VKM Y-70)</name>
    <name type="common">Yeast</name>
    <name type="synonym">Yamadazyma tenuis</name>
    <dbReference type="NCBI Taxonomy" id="590646"/>
    <lineage>
        <taxon>Eukaryota</taxon>
        <taxon>Fungi</taxon>
        <taxon>Dikarya</taxon>
        <taxon>Ascomycota</taxon>
        <taxon>Saccharomycotina</taxon>
        <taxon>Pichiomycetes</taxon>
        <taxon>Debaryomycetaceae</taxon>
        <taxon>Yamadazyma</taxon>
    </lineage>
</organism>
<feature type="compositionally biased region" description="Polar residues" evidence="19">
    <location>
        <begin position="1"/>
        <end position="15"/>
    </location>
</feature>
<evidence type="ECO:0000256" key="15">
    <source>
        <dbReference type="ARBA" id="ARBA00038892"/>
    </source>
</evidence>
<keyword evidence="5" id="KW-0256">Endoplasmic reticulum</keyword>
<feature type="transmembrane region" description="Helical" evidence="18">
    <location>
        <begin position="222"/>
        <end position="242"/>
    </location>
</feature>
<evidence type="ECO:0000256" key="13">
    <source>
        <dbReference type="ARBA" id="ARBA00023166"/>
    </source>
</evidence>
<dbReference type="PROSITE" id="PS01017">
    <property type="entry name" value="STEROL_REDUCT_1"/>
    <property type="match status" value="1"/>
</dbReference>
<evidence type="ECO:0000256" key="16">
    <source>
        <dbReference type="ARBA" id="ARBA00048918"/>
    </source>
</evidence>
<dbReference type="GeneID" id="18247433"/>
<dbReference type="HOGENOM" id="CLU_015631_3_1_1"/>
<feature type="region of interest" description="Disordered" evidence="19">
    <location>
        <begin position="1"/>
        <end position="21"/>
    </location>
</feature>
<dbReference type="InterPro" id="IPR018083">
    <property type="entry name" value="Sterol_reductase_CS"/>
</dbReference>
<keyword evidence="12 18" id="KW-0472">Membrane</keyword>
<evidence type="ECO:0000313" key="21">
    <source>
        <dbReference type="Proteomes" id="UP000000707"/>
    </source>
</evidence>
<reference evidence="20 21" key="1">
    <citation type="journal article" date="2011" name="Proc. Natl. Acad. Sci. U.S.A.">
        <title>Comparative genomics of xylose-fermenting fungi for enhanced biofuel production.</title>
        <authorList>
            <person name="Wohlbach D.J."/>
            <person name="Kuo A."/>
            <person name="Sato T.K."/>
            <person name="Potts K.M."/>
            <person name="Salamov A.A."/>
            <person name="LaButti K.M."/>
            <person name="Sun H."/>
            <person name="Clum A."/>
            <person name="Pangilinan J.L."/>
            <person name="Lindquist E.A."/>
            <person name="Lucas S."/>
            <person name="Lapidus A."/>
            <person name="Jin M."/>
            <person name="Gunawan C."/>
            <person name="Balan V."/>
            <person name="Dale B.E."/>
            <person name="Jeffries T.W."/>
            <person name="Zinkel R."/>
            <person name="Barry K.W."/>
            <person name="Grigoriev I.V."/>
            <person name="Gasch A.P."/>
        </authorList>
    </citation>
    <scope>NUCLEOTIDE SEQUENCE [LARGE SCALE GENOMIC DNA]</scope>
    <source>
        <strain evidence="21">ATCC 10573 / BCRC 21748 / CBS 615 / JCM 9827 / NBRC 10315 / NRRL Y-1498 / VKM Y-70</strain>
    </source>
</reference>
<protein>
    <recommendedName>
        <fullName evidence="15 18">Delta(24(24(1)))-sterol reductase</fullName>
        <ecNumber evidence="15 18">1.3.1.71</ecNumber>
    </recommendedName>
    <alternativeName>
        <fullName evidence="18">C-24(28) sterol reductase</fullName>
    </alternativeName>
    <alternativeName>
        <fullName evidence="18">Sterol Delta(24(28))-reductase</fullName>
    </alternativeName>
</protein>
<keyword evidence="3 18" id="KW-0444">Lipid biosynthesis</keyword>
<evidence type="ECO:0000256" key="11">
    <source>
        <dbReference type="ARBA" id="ARBA00023098"/>
    </source>
</evidence>
<evidence type="ECO:0000256" key="4">
    <source>
        <dbReference type="ARBA" id="ARBA00022692"/>
    </source>
</evidence>
<evidence type="ECO:0000256" key="10">
    <source>
        <dbReference type="ARBA" id="ARBA00023011"/>
    </source>
</evidence>
<evidence type="ECO:0000256" key="2">
    <source>
        <dbReference type="ARBA" id="ARBA00005402"/>
    </source>
</evidence>
<feature type="transmembrane region" description="Helical" evidence="18">
    <location>
        <begin position="95"/>
        <end position="115"/>
    </location>
</feature>
<dbReference type="GO" id="GO:0006696">
    <property type="term" value="P:ergosterol biosynthetic process"/>
    <property type="evidence" value="ECO:0007669"/>
    <property type="project" value="TreeGrafter"/>
</dbReference>
<comment type="subcellular location">
    <subcellularLocation>
        <location evidence="1">Endoplasmic reticulum membrane</location>
        <topology evidence="1">Multi-pass membrane protein</topology>
    </subcellularLocation>
</comment>
<sequence length="466" mass="54072">MSTEASPLLQTPTNDSETKPGYIPKDKIEWEFGGPLGAAGMIFGFPLLMWYMWISAQFYNGALAWPQDGQSWGEFGYDLWTYFVKFGLPSWKTTATFLGFVVVQGIFYLTLPGFWTKGQPLAHKNNEQLPYFCNALSSLYVTLALLLVFHVTGIYDLSTLIEDIGEFTTISIFTGVILSFLLYFYVLFVSKDYLDLTGNFIYDVFLGTTLNPRIGKYLDLKMFFEIRIPWYILFFLSLSLVLKQIKDYGSPSVQAVFLLTAHWLYANACSKGEELVVPTWDMAYEKFGFMLLFWNMAGVPFTYYHCILYLAYHDPSEYAWPWWVMVVLFVVLFASYYLFDTGNRQKNSFKKHIAGDKKIRKTFPYLPYSDLVDPKFIKCENGGVLLTDGWYVYARKAHYTADYIMCLTWALVCGFGSPLPWFHPIFFLIVLVHRAARDSRKCAKKYGKDWDRYLEACPYLFIPYVY</sequence>
<evidence type="ECO:0000256" key="17">
    <source>
        <dbReference type="ARBA" id="ARBA00060711"/>
    </source>
</evidence>
<keyword evidence="14 18" id="KW-0753">Steroid metabolism</keyword>
<keyword evidence="10 18" id="KW-0756">Sterol biosynthesis</keyword>
<evidence type="ECO:0000256" key="5">
    <source>
        <dbReference type="ARBA" id="ARBA00022824"/>
    </source>
</evidence>
<keyword evidence="21" id="KW-1185">Reference proteome</keyword>
<dbReference type="PANTHER" id="PTHR21257">
    <property type="entry name" value="DELTA(14)-STEROL REDUCTASE"/>
    <property type="match status" value="1"/>
</dbReference>
<dbReference type="FunFam" id="1.20.120.1630:FF:000003">
    <property type="entry name" value="C-24(28) sterol reductase"/>
    <property type="match status" value="1"/>
</dbReference>
<evidence type="ECO:0000256" key="1">
    <source>
        <dbReference type="ARBA" id="ARBA00004477"/>
    </source>
</evidence>
<dbReference type="Gene3D" id="1.20.120.1630">
    <property type="match status" value="1"/>
</dbReference>
<evidence type="ECO:0000256" key="19">
    <source>
        <dbReference type="SAM" id="MobiDB-lite"/>
    </source>
</evidence>
<evidence type="ECO:0000256" key="7">
    <source>
        <dbReference type="ARBA" id="ARBA00022955"/>
    </source>
</evidence>
<feature type="transmembrane region" description="Helical" evidence="18">
    <location>
        <begin position="167"/>
        <end position="187"/>
    </location>
</feature>
<evidence type="ECO:0000256" key="3">
    <source>
        <dbReference type="ARBA" id="ARBA00022516"/>
    </source>
</evidence>
<evidence type="ECO:0000256" key="9">
    <source>
        <dbReference type="ARBA" id="ARBA00023002"/>
    </source>
</evidence>
<dbReference type="Pfam" id="PF01222">
    <property type="entry name" value="ERG4_ERG24"/>
    <property type="match status" value="1"/>
</dbReference>
<dbReference type="EC" id="1.3.1.71" evidence="15 18"/>
<dbReference type="EMBL" id="GL996524">
    <property type="protein sequence ID" value="EGV63146.1"/>
    <property type="molecule type" value="Genomic_DNA"/>
</dbReference>
<name>G3B561_CANTC</name>
<keyword evidence="11 18" id="KW-0443">Lipid metabolism</keyword>